<dbReference type="OrthoDB" id="330255at2759"/>
<dbReference type="AlphaFoldDB" id="A0A2A9M901"/>
<comment type="caution">
    <text evidence="3">The sequence shown here is derived from an EMBL/GenBank/DDBJ whole genome shotgun (WGS) entry which is preliminary data.</text>
</comment>
<feature type="region of interest" description="Disordered" evidence="2">
    <location>
        <begin position="128"/>
        <end position="222"/>
    </location>
</feature>
<feature type="compositionally biased region" description="Basic and acidic residues" evidence="2">
    <location>
        <begin position="735"/>
        <end position="746"/>
    </location>
</feature>
<dbReference type="VEuPathDB" id="ToxoDB:BESB_064960"/>
<name>A0A2A9M901_BESBE</name>
<evidence type="ECO:0000256" key="2">
    <source>
        <dbReference type="SAM" id="MobiDB-lite"/>
    </source>
</evidence>
<feature type="region of interest" description="Disordered" evidence="2">
    <location>
        <begin position="446"/>
        <end position="524"/>
    </location>
</feature>
<feature type="coiled-coil region" evidence="1">
    <location>
        <begin position="794"/>
        <end position="846"/>
    </location>
</feature>
<keyword evidence="1" id="KW-0175">Coiled coil</keyword>
<dbReference type="GeneID" id="40311424"/>
<organism evidence="3 4">
    <name type="scientific">Besnoitia besnoiti</name>
    <name type="common">Apicomplexan protozoan</name>
    <dbReference type="NCBI Taxonomy" id="94643"/>
    <lineage>
        <taxon>Eukaryota</taxon>
        <taxon>Sar</taxon>
        <taxon>Alveolata</taxon>
        <taxon>Apicomplexa</taxon>
        <taxon>Conoidasida</taxon>
        <taxon>Coccidia</taxon>
        <taxon>Eucoccidiorida</taxon>
        <taxon>Eimeriorina</taxon>
        <taxon>Sarcocystidae</taxon>
        <taxon>Besnoitia</taxon>
    </lineage>
</organism>
<feature type="region of interest" description="Disordered" evidence="2">
    <location>
        <begin position="717"/>
        <end position="752"/>
    </location>
</feature>
<feature type="compositionally biased region" description="Basic and acidic residues" evidence="2">
    <location>
        <begin position="717"/>
        <end position="728"/>
    </location>
</feature>
<feature type="compositionally biased region" description="Basic and acidic residues" evidence="2">
    <location>
        <begin position="162"/>
        <end position="172"/>
    </location>
</feature>
<dbReference type="RefSeq" id="XP_029218474.1">
    <property type="nucleotide sequence ID" value="XM_029364891.1"/>
</dbReference>
<feature type="compositionally biased region" description="Low complexity" evidence="2">
    <location>
        <begin position="624"/>
        <end position="635"/>
    </location>
</feature>
<evidence type="ECO:0000256" key="1">
    <source>
        <dbReference type="SAM" id="Coils"/>
    </source>
</evidence>
<dbReference type="KEGG" id="bbes:BESB_064960"/>
<proteinExistence type="predicted"/>
<feature type="compositionally biased region" description="Low complexity" evidence="2">
    <location>
        <begin position="282"/>
        <end position="296"/>
    </location>
</feature>
<sequence length="1027" mass="110044">MASIKESVAAASGALPVASDSGAFAEGPFPTRRLLHRDTPCAEAAYRVVPQPSYATANLKSLAAGQGIYHLPVDEFTSLSTTAESSTPAGATPTARASLPFVVDEASAADMKDIPTSQTPRTHRWGFPIASQVTRRGTEADEAASASREGSAGGTFVSASFRDGDPRLRPVEDGPPPGTAGSRLPAESSCQSANCPPQSAVLLPPPPPAAQTDERSDAVTPTERVLRAPGDAVLSARVDACKGDSTMDAGGARAARSFENLPRQVAHLSYRGTCTEEKKGAQSRSGTGASTSGDSGVNAATLDGFRMSNARSMESDLEVQNFVNSLSAERDLYRAAFGAAQDELEELQGSNLQLQKALGDADRRLLHSKLQLQRQQRQLAAAEQRISWESSRREDARSRRANSVYEWTRNGKGAASGSDPLSVPGVRATSKGSAAAYRQQEFCSSRQDCATGPSGAPCDSRSERASPSCRERHSRRRSPPEYLLSPSVLSASDSRLAAPAPDPSKTQTACGKSSAPLQKRNGAQEASRECQARVLTSSVLCPLSRQETLEKRLAEGMQNNCGVDSSSRENGGRSGLRSSRVQDKHGSGEASGVAEGISGRSEASMGPRGEDLQSEGPAAIQEGAAVVSTSPSAAPERLAEEATSRGVTGTSGRPVPQDPTAEGVSSPALRSYSCDTLPGLEERYRCRARTPTTEDVDRQSRFVSRLVALDSELDDRTSLPSFEHRDSPKSAGNEAHLKEDQDRLHGDSGTSRKSIVDSYSWLQKLANSISAGEYPSVELLVRGAEEQQQLVRVAQAMEEEREQYVDAVANLHSELRSVRDEACIYLLAHQQQAADLQQEADEAHGAADFWLETHLRWMKKWQRMGYGAFLYLPSPPGMSAEEKRRQQQELFQSEVHRLMAVGDCGDSPTEASLVPGVAAEGQTSASERTLQSLRAVDAVSAGHVLVLDDGDIDDSDPRESEADKDLSWAMPDDFVRVCGGGADPKGRKNARCAKTGSEREVQANDSFSLRTAWLERQGEKRLLWFLD</sequence>
<evidence type="ECO:0000313" key="3">
    <source>
        <dbReference type="EMBL" id="PFH34465.1"/>
    </source>
</evidence>
<gene>
    <name evidence="3" type="ORF">BESB_064960</name>
</gene>
<dbReference type="EMBL" id="NWUJ01000006">
    <property type="protein sequence ID" value="PFH34465.1"/>
    <property type="molecule type" value="Genomic_DNA"/>
</dbReference>
<reference evidence="3 4" key="1">
    <citation type="submission" date="2017-09" db="EMBL/GenBank/DDBJ databases">
        <title>Genome sequencing of Besnoitia besnoiti strain Bb-Ger1.</title>
        <authorList>
            <person name="Schares G."/>
            <person name="Venepally P."/>
            <person name="Lorenzi H.A."/>
        </authorList>
    </citation>
    <scope>NUCLEOTIDE SEQUENCE [LARGE SCALE GENOMIC DNA]</scope>
    <source>
        <strain evidence="3 4">Bb-Ger1</strain>
    </source>
</reference>
<keyword evidence="4" id="KW-1185">Reference proteome</keyword>
<dbReference type="Proteomes" id="UP000224006">
    <property type="component" value="Chromosome VI"/>
</dbReference>
<evidence type="ECO:0000313" key="4">
    <source>
        <dbReference type="Proteomes" id="UP000224006"/>
    </source>
</evidence>
<feature type="region of interest" description="Disordered" evidence="2">
    <location>
        <begin position="559"/>
        <end position="673"/>
    </location>
</feature>
<feature type="region of interest" description="Disordered" evidence="2">
    <location>
        <begin position="274"/>
        <end position="296"/>
    </location>
</feature>
<feature type="region of interest" description="Disordered" evidence="2">
    <location>
        <begin position="382"/>
        <end position="402"/>
    </location>
</feature>
<accession>A0A2A9M901</accession>
<protein>
    <submittedName>
        <fullName evidence="3">Uncharacterized protein</fullName>
    </submittedName>
</protein>